<dbReference type="GO" id="GO:0033116">
    <property type="term" value="C:endoplasmic reticulum-Golgi intermediate compartment membrane"/>
    <property type="evidence" value="ECO:0007669"/>
    <property type="project" value="UniProtKB-SubCell"/>
</dbReference>
<feature type="transmembrane region" description="Helical" evidence="6">
    <location>
        <begin position="51"/>
        <end position="69"/>
    </location>
</feature>
<accession>A0A4X2JMS6</accession>
<evidence type="ECO:0000313" key="8">
    <source>
        <dbReference type="Proteomes" id="UP000314987"/>
    </source>
</evidence>
<dbReference type="OMA" id="RQWQEAS"/>
<evidence type="ECO:0000256" key="5">
    <source>
        <dbReference type="ARBA" id="ARBA00023329"/>
    </source>
</evidence>
<dbReference type="GO" id="GO:0070072">
    <property type="term" value="P:vacuolar proton-transporting V-type ATPase complex assembly"/>
    <property type="evidence" value="ECO:0007669"/>
    <property type="project" value="UniProtKB-UniRule"/>
</dbReference>
<keyword evidence="8" id="KW-1185">Reference proteome</keyword>
<proteinExistence type="inferred from homology"/>
<evidence type="ECO:0000313" key="7">
    <source>
        <dbReference type="Ensembl" id="ENSVURP00010000409.1"/>
    </source>
</evidence>
<dbReference type="Proteomes" id="UP000314987">
    <property type="component" value="Unassembled WGS sequence"/>
</dbReference>
<dbReference type="GO" id="GO:0005789">
    <property type="term" value="C:endoplasmic reticulum membrane"/>
    <property type="evidence" value="ECO:0007669"/>
    <property type="project" value="UniProtKB-SubCell"/>
</dbReference>
<comment type="similarity">
    <text evidence="6">Belongs to the VMA21 family.</text>
</comment>
<evidence type="ECO:0000256" key="6">
    <source>
        <dbReference type="HAMAP-Rule" id="MF_03058"/>
    </source>
</evidence>
<dbReference type="PANTHER" id="PTHR31792">
    <property type="entry name" value="VACUOLAR ATPASE ASSEMBLY INTEGRAL MEMBRANE PROTEIN VMA21"/>
    <property type="match status" value="1"/>
</dbReference>
<evidence type="ECO:0000256" key="1">
    <source>
        <dbReference type="ARBA" id="ARBA00022692"/>
    </source>
</evidence>
<protein>
    <submittedName>
        <fullName evidence="7">Uncharacterized protein</fullName>
    </submittedName>
</protein>
<keyword evidence="5 6" id="KW-0968">Cytoplasmic vesicle</keyword>
<dbReference type="InterPro" id="IPR019013">
    <property type="entry name" value="Vma21"/>
</dbReference>
<reference evidence="7" key="2">
    <citation type="submission" date="2025-08" db="UniProtKB">
        <authorList>
            <consortium name="Ensembl"/>
        </authorList>
    </citation>
    <scope>IDENTIFICATION</scope>
</reference>
<keyword evidence="3 6" id="KW-1133">Transmembrane helix</keyword>
<dbReference type="GeneTree" id="ENSGT00390000017980"/>
<dbReference type="Pfam" id="PF09446">
    <property type="entry name" value="VMA21"/>
    <property type="match status" value="1"/>
</dbReference>
<sequence length="124" mass="13842">MSSRIRCWDREAGAEQGQLTALRPLGKLRALQMLQPPGLGKGRALLATLRTLMLFTAAMITLPICLYFVSKTYLFEGMLGLPAIDSYFYSAIVAVVSVHVVLALFVYMAWNEGTRQWQEASKLE</sequence>
<keyword evidence="1 6" id="KW-0812">Transmembrane</keyword>
<dbReference type="GO" id="GO:0012507">
    <property type="term" value="C:ER to Golgi transport vesicle membrane"/>
    <property type="evidence" value="ECO:0007669"/>
    <property type="project" value="UniProtKB-SubCell"/>
</dbReference>
<evidence type="ECO:0000256" key="3">
    <source>
        <dbReference type="ARBA" id="ARBA00022989"/>
    </source>
</evidence>
<keyword evidence="4 6" id="KW-0472">Membrane</keyword>
<dbReference type="STRING" id="29139.ENSVURP00010000409"/>
<dbReference type="HAMAP" id="MF_03058">
    <property type="entry name" value="VMA21"/>
    <property type="match status" value="1"/>
</dbReference>
<reference evidence="8" key="1">
    <citation type="submission" date="2018-12" db="EMBL/GenBank/DDBJ databases">
        <authorList>
            <person name="Yazar S."/>
        </authorList>
    </citation>
    <scope>NUCLEOTIDE SEQUENCE [LARGE SCALE GENOMIC DNA]</scope>
</reference>
<feature type="transmembrane region" description="Helical" evidence="6">
    <location>
        <begin position="89"/>
        <end position="110"/>
    </location>
</feature>
<dbReference type="AlphaFoldDB" id="A0A4X2JMS6"/>
<dbReference type="Ensembl" id="ENSVURT00010000486.1">
    <property type="protein sequence ID" value="ENSVURP00010000409.1"/>
    <property type="gene ID" value="ENSVURG00010000387.1"/>
</dbReference>
<comment type="subunit">
    <text evidence="6">Associates with the V0 complex of the vacuolar ATPase (V-ATPase).</text>
</comment>
<dbReference type="PANTHER" id="PTHR31792:SF3">
    <property type="entry name" value="VACUOLAR ATPASE ASSEMBLY INTEGRAL MEMBRANE PROTEIN VMA21"/>
    <property type="match status" value="1"/>
</dbReference>
<reference evidence="7" key="3">
    <citation type="submission" date="2025-09" db="UniProtKB">
        <authorList>
            <consortium name="Ensembl"/>
        </authorList>
    </citation>
    <scope>IDENTIFICATION</scope>
</reference>
<evidence type="ECO:0000256" key="2">
    <source>
        <dbReference type="ARBA" id="ARBA00022824"/>
    </source>
</evidence>
<evidence type="ECO:0000256" key="4">
    <source>
        <dbReference type="ARBA" id="ARBA00023136"/>
    </source>
</evidence>
<organism evidence="7 8">
    <name type="scientific">Vombatus ursinus</name>
    <name type="common">Common wombat</name>
    <dbReference type="NCBI Taxonomy" id="29139"/>
    <lineage>
        <taxon>Eukaryota</taxon>
        <taxon>Metazoa</taxon>
        <taxon>Chordata</taxon>
        <taxon>Craniata</taxon>
        <taxon>Vertebrata</taxon>
        <taxon>Euteleostomi</taxon>
        <taxon>Mammalia</taxon>
        <taxon>Metatheria</taxon>
        <taxon>Diprotodontia</taxon>
        <taxon>Vombatidae</taxon>
        <taxon>Vombatus</taxon>
    </lineage>
</organism>
<name>A0A4X2JMS6_VOMUR</name>
<comment type="function">
    <text evidence="6">Required for the assembly of the V0 complex of the vacuolar ATPase (V-ATPase) in the endoplasmic reticulum.</text>
</comment>
<keyword evidence="2 6" id="KW-0256">Endoplasmic reticulum</keyword>
<comment type="subcellular location">
    <subcellularLocation>
        <location evidence="6">Endoplasmic reticulum membrane</location>
        <topology evidence="6">Multi-pass membrane protein</topology>
    </subcellularLocation>
    <subcellularLocation>
        <location evidence="6">Endoplasmic reticulum-Golgi intermediate compartment membrane</location>
        <topology evidence="6">Multi-pass membrane protein</topology>
    </subcellularLocation>
    <subcellularLocation>
        <location evidence="6">Cytoplasmic vesicle</location>
        <location evidence="6">COPII-coated vesicle membrane</location>
        <topology evidence="6">Multi-pass membrane protein</topology>
    </subcellularLocation>
</comment>